<reference evidence="2" key="1">
    <citation type="journal article" date="2019" name="Nat. Commun.">
        <title>The genome of broomcorn millet.</title>
        <authorList>
            <person name="Zou C."/>
            <person name="Miki D."/>
            <person name="Li D."/>
            <person name="Tang Q."/>
            <person name="Xiao L."/>
            <person name="Rajput S."/>
            <person name="Deng P."/>
            <person name="Jia W."/>
            <person name="Huang R."/>
            <person name="Zhang M."/>
            <person name="Sun Y."/>
            <person name="Hu J."/>
            <person name="Fu X."/>
            <person name="Schnable P.S."/>
            <person name="Li F."/>
            <person name="Zhang H."/>
            <person name="Feng B."/>
            <person name="Zhu X."/>
            <person name="Liu R."/>
            <person name="Schnable J.C."/>
            <person name="Zhu J.-K."/>
            <person name="Zhang H."/>
        </authorList>
    </citation>
    <scope>NUCLEOTIDE SEQUENCE [LARGE SCALE GENOMIC DNA]</scope>
</reference>
<evidence type="ECO:0000313" key="1">
    <source>
        <dbReference type="EMBL" id="RLM92914.1"/>
    </source>
</evidence>
<gene>
    <name evidence="1" type="ORF">C2845_PM08G23760</name>
</gene>
<accession>A0A3L6R0X1</accession>
<dbReference type="EMBL" id="PQIB02000010">
    <property type="protein sequence ID" value="RLM92914.1"/>
    <property type="molecule type" value="Genomic_DNA"/>
</dbReference>
<organism evidence="1 2">
    <name type="scientific">Panicum miliaceum</name>
    <name type="common">Proso millet</name>
    <name type="synonym">Broomcorn millet</name>
    <dbReference type="NCBI Taxonomy" id="4540"/>
    <lineage>
        <taxon>Eukaryota</taxon>
        <taxon>Viridiplantae</taxon>
        <taxon>Streptophyta</taxon>
        <taxon>Embryophyta</taxon>
        <taxon>Tracheophyta</taxon>
        <taxon>Spermatophyta</taxon>
        <taxon>Magnoliopsida</taxon>
        <taxon>Liliopsida</taxon>
        <taxon>Poales</taxon>
        <taxon>Poaceae</taxon>
        <taxon>PACMAD clade</taxon>
        <taxon>Panicoideae</taxon>
        <taxon>Panicodae</taxon>
        <taxon>Paniceae</taxon>
        <taxon>Panicinae</taxon>
        <taxon>Panicum</taxon>
        <taxon>Panicum sect. Panicum</taxon>
    </lineage>
</organism>
<keyword evidence="2" id="KW-1185">Reference proteome</keyword>
<evidence type="ECO:0000313" key="2">
    <source>
        <dbReference type="Proteomes" id="UP000275267"/>
    </source>
</evidence>
<comment type="caution">
    <text evidence="1">The sequence shown here is derived from an EMBL/GenBank/DDBJ whole genome shotgun (WGS) entry which is preliminary data.</text>
</comment>
<proteinExistence type="predicted"/>
<dbReference type="AlphaFoldDB" id="A0A3L6R0X1"/>
<dbReference type="Proteomes" id="UP000275267">
    <property type="component" value="Unassembled WGS sequence"/>
</dbReference>
<sequence>MGACILAWVANQPAAASLTENHLVKRAQREGSKREAFGKGGDAQKQRCCYSRQKCHGLKASFTGALIPAFFP</sequence>
<name>A0A3L6R0X1_PANMI</name>
<protein>
    <submittedName>
        <fullName evidence="1">Uncharacterized protein</fullName>
    </submittedName>
</protein>